<evidence type="ECO:0000313" key="8">
    <source>
        <dbReference type="Proteomes" id="UP001548189"/>
    </source>
</evidence>
<dbReference type="Gene3D" id="3.50.50.60">
    <property type="entry name" value="FAD/NAD(P)-binding domain"/>
    <property type="match status" value="1"/>
</dbReference>
<evidence type="ECO:0000256" key="3">
    <source>
        <dbReference type="ARBA" id="ARBA00022630"/>
    </source>
</evidence>
<protein>
    <submittedName>
        <fullName evidence="7">GMC family oxidoreductase N-terminal domain-containing protein</fullName>
    </submittedName>
</protein>
<dbReference type="InterPro" id="IPR000172">
    <property type="entry name" value="GMC_OxRdtase_N"/>
</dbReference>
<dbReference type="Pfam" id="PF05199">
    <property type="entry name" value="GMC_oxred_C"/>
    <property type="match status" value="1"/>
</dbReference>
<keyword evidence="3 5" id="KW-0285">Flavoprotein</keyword>
<dbReference type="RefSeq" id="WP_353895998.1">
    <property type="nucleotide sequence ID" value="NZ_JBEVCJ010000009.1"/>
</dbReference>
<reference evidence="7 8" key="1">
    <citation type="submission" date="2024-06" db="EMBL/GenBank/DDBJ databases">
        <authorList>
            <person name="Li F."/>
        </authorList>
    </citation>
    <scope>NUCLEOTIDE SEQUENCE [LARGE SCALE GENOMIC DNA]</scope>
    <source>
        <strain evidence="7 8">GXAS 311</strain>
    </source>
</reference>
<evidence type="ECO:0000256" key="4">
    <source>
        <dbReference type="ARBA" id="ARBA00022827"/>
    </source>
</evidence>
<gene>
    <name evidence="7" type="ORF">ABVT43_09770</name>
</gene>
<evidence type="ECO:0000256" key="5">
    <source>
        <dbReference type="RuleBase" id="RU003968"/>
    </source>
</evidence>
<evidence type="ECO:0000313" key="7">
    <source>
        <dbReference type="EMBL" id="MET1255413.1"/>
    </source>
</evidence>
<feature type="domain" description="Glucose-methanol-choline oxidoreductase N-terminal" evidence="6">
    <location>
        <begin position="77"/>
        <end position="100"/>
    </location>
</feature>
<dbReference type="PANTHER" id="PTHR11552:SF147">
    <property type="entry name" value="CHOLINE DEHYDROGENASE, MITOCHONDRIAL"/>
    <property type="match status" value="1"/>
</dbReference>
<dbReference type="Proteomes" id="UP001548189">
    <property type="component" value="Unassembled WGS sequence"/>
</dbReference>
<dbReference type="EMBL" id="JBEVCJ010000009">
    <property type="protein sequence ID" value="MET1255413.1"/>
    <property type="molecule type" value="Genomic_DNA"/>
</dbReference>
<organism evidence="7 8">
    <name type="scientific">Aliikangiella maris</name>
    <dbReference type="NCBI Taxonomy" id="3162458"/>
    <lineage>
        <taxon>Bacteria</taxon>
        <taxon>Pseudomonadati</taxon>
        <taxon>Pseudomonadota</taxon>
        <taxon>Gammaproteobacteria</taxon>
        <taxon>Oceanospirillales</taxon>
        <taxon>Pleioneaceae</taxon>
        <taxon>Aliikangiella</taxon>
    </lineage>
</organism>
<comment type="cofactor">
    <cofactor evidence="1">
        <name>FAD</name>
        <dbReference type="ChEBI" id="CHEBI:57692"/>
    </cofactor>
</comment>
<evidence type="ECO:0000259" key="6">
    <source>
        <dbReference type="PROSITE" id="PS00623"/>
    </source>
</evidence>
<dbReference type="InterPro" id="IPR036188">
    <property type="entry name" value="FAD/NAD-bd_sf"/>
</dbReference>
<dbReference type="InterPro" id="IPR007867">
    <property type="entry name" value="GMC_OxRtase_C"/>
</dbReference>
<name>A0ABV2BUF0_9GAMM</name>
<evidence type="ECO:0000256" key="1">
    <source>
        <dbReference type="ARBA" id="ARBA00001974"/>
    </source>
</evidence>
<dbReference type="InterPro" id="IPR012132">
    <property type="entry name" value="GMC_OxRdtase"/>
</dbReference>
<proteinExistence type="inferred from homology"/>
<keyword evidence="4 5" id="KW-0274">FAD</keyword>
<dbReference type="PROSITE" id="PS00623">
    <property type="entry name" value="GMC_OXRED_1"/>
    <property type="match status" value="1"/>
</dbReference>
<evidence type="ECO:0000256" key="2">
    <source>
        <dbReference type="ARBA" id="ARBA00010790"/>
    </source>
</evidence>
<comment type="similarity">
    <text evidence="2 5">Belongs to the GMC oxidoreductase family.</text>
</comment>
<dbReference type="PANTHER" id="PTHR11552">
    <property type="entry name" value="GLUCOSE-METHANOL-CHOLINE GMC OXIDOREDUCTASE"/>
    <property type="match status" value="1"/>
</dbReference>
<sequence>MYDFIIVGGGTSGCVLANRLSKKFNVLLIEAGAETRNNLIDTPMGTLLLYHSKKYNWRYWSQENDNLNRREIYCPQGRGLGGSSVINAMLYVRGNAWDFDNWQALGNAGWGYDSMLKHFRQCERNLDFNDQFHSKAGEMSVQYTPELHPHAERFILAGLQAGYTYNADFNGATQEGVGMYQMTMHNTRRVSAAEAFLYPVRERRRLTVLTDCAVSQIVFDGNRAVGVRYFDGQTYHQVKAAKEIIIAAGTFNSAKLLMLSGVGPTEELARHDIPLIHHLPGVGQNLQEHPDVVITTESRINDTINLSLATLFKVMKGFWQFRKKRYGLLSKPISESGGFFKTRDDLPAPDIQIQSLASMFNDHGFDEQIVKKHGYSIHISLLHPKSRGQVRLNSADHFDKPKIELNLLSHDEDVERLLAGLKIGRHILQQDAYRSHCKQEVYPGEQLRSDEQLVEFIKANVCHVYHPVGACKMGQDEMAVVDEQLKVCGLSGLRVIDCSIMPQIISGNTNAAAMAIGSKGAEMILQQYRH</sequence>
<keyword evidence="8" id="KW-1185">Reference proteome</keyword>
<dbReference type="PIRSF" id="PIRSF000137">
    <property type="entry name" value="Alcohol_oxidase"/>
    <property type="match status" value="1"/>
</dbReference>
<dbReference type="Gene3D" id="3.30.560.10">
    <property type="entry name" value="Glucose Oxidase, domain 3"/>
    <property type="match status" value="1"/>
</dbReference>
<dbReference type="SUPFAM" id="SSF51905">
    <property type="entry name" value="FAD/NAD(P)-binding domain"/>
    <property type="match status" value="1"/>
</dbReference>
<accession>A0ABV2BUF0</accession>
<comment type="caution">
    <text evidence="7">The sequence shown here is derived from an EMBL/GenBank/DDBJ whole genome shotgun (WGS) entry which is preliminary data.</text>
</comment>
<dbReference type="Pfam" id="PF00732">
    <property type="entry name" value="GMC_oxred_N"/>
    <property type="match status" value="1"/>
</dbReference>
<dbReference type="SUPFAM" id="SSF54373">
    <property type="entry name" value="FAD-linked reductases, C-terminal domain"/>
    <property type="match status" value="1"/>
</dbReference>